<protein>
    <recommendedName>
        <fullName evidence="4">UrcA family protein</fullName>
    </recommendedName>
</protein>
<feature type="signal peptide" evidence="1">
    <location>
        <begin position="1"/>
        <end position="20"/>
    </location>
</feature>
<name>A0A0E9MS46_9SPHN</name>
<evidence type="ECO:0008006" key="4">
    <source>
        <dbReference type="Google" id="ProtNLM"/>
    </source>
</evidence>
<dbReference type="RefSeq" id="WP_046349158.1">
    <property type="nucleotide sequence ID" value="NZ_BBWU01000048.1"/>
</dbReference>
<feature type="chain" id="PRO_5002429613" description="UrcA family protein" evidence="1">
    <location>
        <begin position="21"/>
        <end position="105"/>
    </location>
</feature>
<comment type="caution">
    <text evidence="2">The sequence shown here is derived from an EMBL/GenBank/DDBJ whole genome shotgun (WGS) entry which is preliminary data.</text>
</comment>
<evidence type="ECO:0000313" key="2">
    <source>
        <dbReference type="EMBL" id="GAO40364.1"/>
    </source>
</evidence>
<accession>A0A0E9MS46</accession>
<dbReference type="InterPro" id="IPR030972">
    <property type="entry name" value="UrcA_uranyl"/>
</dbReference>
<reference evidence="2 3" key="1">
    <citation type="submission" date="2015-04" db="EMBL/GenBank/DDBJ databases">
        <title>Whole genome shotgun sequence of Sphingomonas changbaiensis NBRC 104936.</title>
        <authorList>
            <person name="Katano-Makiyama Y."/>
            <person name="Hosoyama A."/>
            <person name="Hashimoto M."/>
            <person name="Noguchi M."/>
            <person name="Tsuchikane K."/>
            <person name="Ohji S."/>
            <person name="Yamazoe A."/>
            <person name="Ichikawa N."/>
            <person name="Kimura A."/>
            <person name="Fujita N."/>
        </authorList>
    </citation>
    <scope>NUCLEOTIDE SEQUENCE [LARGE SCALE GENOMIC DNA]</scope>
    <source>
        <strain evidence="2 3">NBRC 104936</strain>
    </source>
</reference>
<organism evidence="2 3">
    <name type="scientific">Sphingomonas changbaiensis NBRC 104936</name>
    <dbReference type="NCBI Taxonomy" id="1219043"/>
    <lineage>
        <taxon>Bacteria</taxon>
        <taxon>Pseudomonadati</taxon>
        <taxon>Pseudomonadota</taxon>
        <taxon>Alphaproteobacteria</taxon>
        <taxon>Sphingomonadales</taxon>
        <taxon>Sphingomonadaceae</taxon>
        <taxon>Sphingomonas</taxon>
    </lineage>
</organism>
<dbReference type="EMBL" id="BBWU01000048">
    <property type="protein sequence ID" value="GAO40364.1"/>
    <property type="molecule type" value="Genomic_DNA"/>
</dbReference>
<proteinExistence type="predicted"/>
<dbReference type="NCBIfam" id="TIGR04433">
    <property type="entry name" value="UrcA_uranyl"/>
    <property type="match status" value="1"/>
</dbReference>
<evidence type="ECO:0000256" key="1">
    <source>
        <dbReference type="SAM" id="SignalP"/>
    </source>
</evidence>
<keyword evidence="3" id="KW-1185">Reference proteome</keyword>
<sequence>MKTPFLIPLALLSIASPLSAQPVSARATVSTAGLDLGTVAGVRALDLRILHAASALCGTSSAADPRGPARLDQCRADVRAAAAAARDRIVRLAAGAAPVLVASGR</sequence>
<evidence type="ECO:0000313" key="3">
    <source>
        <dbReference type="Proteomes" id="UP000033202"/>
    </source>
</evidence>
<dbReference type="STRING" id="1219043.SCH01S_48_00220"/>
<dbReference type="AlphaFoldDB" id="A0A0E9MS46"/>
<gene>
    <name evidence="2" type="ORF">SCH01S_48_00220</name>
</gene>
<keyword evidence="1" id="KW-0732">Signal</keyword>
<dbReference type="Proteomes" id="UP000033202">
    <property type="component" value="Unassembled WGS sequence"/>
</dbReference>